<dbReference type="InterPro" id="IPR000873">
    <property type="entry name" value="AMP-dep_synth/lig_dom"/>
</dbReference>
<dbReference type="FunFam" id="3.40.50.980:FF:000001">
    <property type="entry name" value="Non-ribosomal peptide synthetase"/>
    <property type="match status" value="1"/>
</dbReference>
<comment type="cofactor">
    <cofactor evidence="1">
        <name>pantetheine 4'-phosphate</name>
        <dbReference type="ChEBI" id="CHEBI:47942"/>
    </cofactor>
</comment>
<dbReference type="GO" id="GO:0003824">
    <property type="term" value="F:catalytic activity"/>
    <property type="evidence" value="ECO:0007669"/>
    <property type="project" value="InterPro"/>
</dbReference>
<dbReference type="FunFam" id="3.30.559.10:FF:000012">
    <property type="entry name" value="Non-ribosomal peptide synthetase"/>
    <property type="match status" value="1"/>
</dbReference>
<gene>
    <name evidence="6" type="ORF">B0I32_117121</name>
</gene>
<dbReference type="InterPro" id="IPR029058">
    <property type="entry name" value="AB_hydrolase_fold"/>
</dbReference>
<dbReference type="InterPro" id="IPR023213">
    <property type="entry name" value="CAT-like_dom_sf"/>
</dbReference>
<name>A0A2T0MQC9_9ACTN</name>
<protein>
    <submittedName>
        <fullName evidence="6">Amino acid adenylation domain-containing protein</fullName>
    </submittedName>
</protein>
<dbReference type="InterPro" id="IPR006162">
    <property type="entry name" value="Ppantetheine_attach_site"/>
</dbReference>
<dbReference type="InterPro" id="IPR020806">
    <property type="entry name" value="PKS_PP-bd"/>
</dbReference>
<dbReference type="GO" id="GO:0044550">
    <property type="term" value="P:secondary metabolite biosynthetic process"/>
    <property type="evidence" value="ECO:0007669"/>
    <property type="project" value="TreeGrafter"/>
</dbReference>
<organism evidence="6 7">
    <name type="scientific">Nonomuraea fuscirosea</name>
    <dbReference type="NCBI Taxonomy" id="1291556"/>
    <lineage>
        <taxon>Bacteria</taxon>
        <taxon>Bacillati</taxon>
        <taxon>Actinomycetota</taxon>
        <taxon>Actinomycetes</taxon>
        <taxon>Streptosporangiales</taxon>
        <taxon>Streptosporangiaceae</taxon>
        <taxon>Nonomuraea</taxon>
    </lineage>
</organism>
<dbReference type="Gene3D" id="3.30.559.10">
    <property type="entry name" value="Chloramphenicol acetyltransferase-like domain"/>
    <property type="match status" value="1"/>
</dbReference>
<dbReference type="Gene3D" id="2.30.38.10">
    <property type="entry name" value="Luciferase, Domain 3"/>
    <property type="match status" value="1"/>
</dbReference>
<reference evidence="6 7" key="1">
    <citation type="submission" date="2018-03" db="EMBL/GenBank/DDBJ databases">
        <title>Genomic Encyclopedia of Type Strains, Phase III (KMG-III): the genomes of soil and plant-associated and newly described type strains.</title>
        <authorList>
            <person name="Whitman W."/>
        </authorList>
    </citation>
    <scope>NUCLEOTIDE SEQUENCE [LARGE SCALE GENOMIC DNA]</scope>
    <source>
        <strain evidence="6 7">CGMCC 4.7104</strain>
    </source>
</reference>
<dbReference type="Gene3D" id="3.40.50.980">
    <property type="match status" value="2"/>
</dbReference>
<evidence type="ECO:0000256" key="1">
    <source>
        <dbReference type="ARBA" id="ARBA00001957"/>
    </source>
</evidence>
<dbReference type="Gene3D" id="3.30.300.30">
    <property type="match status" value="2"/>
</dbReference>
<dbReference type="CDD" id="cd19531">
    <property type="entry name" value="LCL_NRPS-like"/>
    <property type="match status" value="1"/>
</dbReference>
<dbReference type="FunFam" id="3.40.50.12780:FF:000012">
    <property type="entry name" value="Non-ribosomal peptide synthetase"/>
    <property type="match status" value="1"/>
</dbReference>
<evidence type="ECO:0000259" key="5">
    <source>
        <dbReference type="PROSITE" id="PS50075"/>
    </source>
</evidence>
<dbReference type="InterPro" id="IPR001242">
    <property type="entry name" value="Condensation_dom"/>
</dbReference>
<dbReference type="SUPFAM" id="SSF47336">
    <property type="entry name" value="ACP-like"/>
    <property type="match status" value="1"/>
</dbReference>
<dbReference type="SUPFAM" id="SSF53335">
    <property type="entry name" value="S-adenosyl-L-methionine-dependent methyltransferases"/>
    <property type="match status" value="1"/>
</dbReference>
<sequence>MRSARLTGDRRKLLDQLLDRHHVAPADRRIAPSAADRARLPLSFAQRRLWFIHQLDPGSAQYNVAGLVRFDGALDVPALSRSVDEIVRRHETLRTTFHQDDGEPWARVEPADPVELPLVDLSCVPEAEREAAMAARCHAAAHQPFDLTHDLMVRTLLVRTAPREHALVLCVHHIAADGWSLGVMFRELTALYEAFRAGAESPLAELSLQYADFAIWQAGQLDGPWLRGQLDHWCELLAGSRPVELPGDAAPGTERSERGASVPFDVHSDLAGRLRAFGDGERATLYMVLLTAFAVLLHRWSGQDDLVIGASIAGRNRAEIADLVGPFTNTLPLRLDLSGEPSFREALRRVRQACLDGYANQDAPFERVVDEVNPDRDPAARTPLFGQTLVVYETPHPKLRLPDLDVEVAPLYTDTAKFDLRLEFTPDHAGALHGLVEYPVDRYDEAGVRRLAEAWRTIVTAAVAEPDRSIGRLPLMDRSERERQLRLDRAGTGLAAADGCLHRLFEDSVDRRPDAVAAVDDGARLTYRELDEWANRLAHLLRESGVRHEDTVGVCLPRSAEQLAVLLGVLKAGAAYVPLDPALPAARLAFMVRDSAPRVVVTRAGLPCGDAGRTILLDDLAPRAAGLAGARPGTRVDSRSAAYVIYTSGSTGRPKGVVNEHRALVNRIRAMREAYGPGPDEAVLYKTPIGFDVSVGEWALGLASGARVVIAAQGGHRDPAYLAGLVAAERVGTANFVPSLLGAFLEEPGVAECGSLRRVLCGGEVLPPDLARRFHERLPDTELFNLYGPTEAAIDVTAHPVPLPPPATRIPIGRPVPGALLYVLDPHLEPVPDGVPGELYIGGAPVARGYHARPALTAERFGPDPFGTGGRLYRTGDRVRRLPDGTIDFLGRLDDQVKIRGHRVEPAEVEAVLAAHPKVDKAVVVARDGGGDVGLAAYVTMREEDLAAAPREERPETEAVGHAGETVRRVMGLRPSRVLQIGCADAALPLSLAPQCDSYHLIGGSDLPGIEDRLGGKVTTLPRRPADDFSGLPADHFDTVIIDSVIGGFPDLDHLVRVVAGAARLLRPGGQVFLGGLRSLPMREVAWTAELLRVMKPDTPCEIARQALVRRVAAEEGLALDPAFFPALVERIPELASAEVLARPLPAPVGAIFDVVLRTGPVREPAAVPGELDWGEGALDAAVGGPVVVRGVPDAAIMDEVRAARLLSDPGGPRTLAGLRRTRETERLGEALAELLDLGARLGRTAKLIPVAAGEFDVVLADAGTVVTMPAGGERQWESYATAPVRAAARKLLAPELRNYLRERLAEVMVPETVVVLPRWPVGPNGKLDRSALPPPDEHRQGEWTADGEPRTDTERAVAGLWRAVLSVRRVGVHDDFYDLGGHSLLAARIVARIRAAFGVDLPLGVLLSSPTVAGVAEYLDQARHAGQAVRPIDRAPRQRRETT</sequence>
<dbReference type="SUPFAM" id="SSF52777">
    <property type="entry name" value="CoA-dependent acyltransferases"/>
    <property type="match status" value="2"/>
</dbReference>
<dbReference type="CDD" id="cd17646">
    <property type="entry name" value="A_NRPS_AB3403-like"/>
    <property type="match status" value="1"/>
</dbReference>
<dbReference type="GO" id="GO:0005829">
    <property type="term" value="C:cytosol"/>
    <property type="evidence" value="ECO:0007669"/>
    <property type="project" value="TreeGrafter"/>
</dbReference>
<dbReference type="InterPro" id="IPR045851">
    <property type="entry name" value="AMP-bd_C_sf"/>
</dbReference>
<keyword evidence="2" id="KW-0596">Phosphopantetheine</keyword>
<dbReference type="EMBL" id="PVNG01000017">
    <property type="protein sequence ID" value="PRX60354.1"/>
    <property type="molecule type" value="Genomic_DNA"/>
</dbReference>
<dbReference type="InterPro" id="IPR036736">
    <property type="entry name" value="ACP-like_sf"/>
</dbReference>
<dbReference type="RefSeq" id="WP_146178420.1">
    <property type="nucleotide sequence ID" value="NZ_PVNG01000017.1"/>
</dbReference>
<dbReference type="PANTHER" id="PTHR45527:SF1">
    <property type="entry name" value="FATTY ACID SYNTHASE"/>
    <property type="match status" value="1"/>
</dbReference>
<dbReference type="FunFam" id="1.10.1200.10:FF:000016">
    <property type="entry name" value="Non-ribosomal peptide synthase"/>
    <property type="match status" value="1"/>
</dbReference>
<dbReference type="Gene3D" id="3.40.50.1820">
    <property type="entry name" value="alpha/beta hydrolase"/>
    <property type="match status" value="1"/>
</dbReference>
<dbReference type="PROSITE" id="PS50075">
    <property type="entry name" value="CARRIER"/>
    <property type="match status" value="1"/>
</dbReference>
<dbReference type="PROSITE" id="PS00012">
    <property type="entry name" value="PHOSPHOPANTETHEINE"/>
    <property type="match status" value="1"/>
</dbReference>
<dbReference type="Pfam" id="PF00668">
    <property type="entry name" value="Condensation"/>
    <property type="match status" value="1"/>
</dbReference>
<evidence type="ECO:0000256" key="2">
    <source>
        <dbReference type="ARBA" id="ARBA00022450"/>
    </source>
</evidence>
<keyword evidence="7" id="KW-1185">Reference proteome</keyword>
<dbReference type="SMART" id="SM00823">
    <property type="entry name" value="PKS_PP"/>
    <property type="match status" value="1"/>
</dbReference>
<dbReference type="InterPro" id="IPR009081">
    <property type="entry name" value="PP-bd_ACP"/>
</dbReference>
<dbReference type="GO" id="GO:0072330">
    <property type="term" value="P:monocarboxylic acid biosynthetic process"/>
    <property type="evidence" value="ECO:0007669"/>
    <property type="project" value="UniProtKB-ARBA"/>
</dbReference>
<feature type="domain" description="Carrier" evidence="5">
    <location>
        <begin position="1349"/>
        <end position="1424"/>
    </location>
</feature>
<dbReference type="Gene3D" id="3.30.559.30">
    <property type="entry name" value="Nonribosomal peptide synthetase, condensation domain"/>
    <property type="match status" value="1"/>
</dbReference>
<dbReference type="Proteomes" id="UP000238312">
    <property type="component" value="Unassembled WGS sequence"/>
</dbReference>
<dbReference type="GO" id="GO:0008610">
    <property type="term" value="P:lipid biosynthetic process"/>
    <property type="evidence" value="ECO:0007669"/>
    <property type="project" value="UniProtKB-ARBA"/>
</dbReference>
<dbReference type="PANTHER" id="PTHR45527">
    <property type="entry name" value="NONRIBOSOMAL PEPTIDE SYNTHETASE"/>
    <property type="match status" value="1"/>
</dbReference>
<dbReference type="InterPro" id="IPR020845">
    <property type="entry name" value="AMP-binding_CS"/>
</dbReference>
<proteinExistence type="predicted"/>
<dbReference type="NCBIfam" id="TIGR01733">
    <property type="entry name" value="AA-adenyl-dom"/>
    <property type="match status" value="1"/>
</dbReference>
<feature type="region of interest" description="Disordered" evidence="4">
    <location>
        <begin position="1326"/>
        <end position="1352"/>
    </location>
</feature>
<dbReference type="OrthoDB" id="3671989at2"/>
<dbReference type="GO" id="GO:0043041">
    <property type="term" value="P:amino acid activation for nonribosomal peptide biosynthetic process"/>
    <property type="evidence" value="ECO:0007669"/>
    <property type="project" value="TreeGrafter"/>
</dbReference>
<evidence type="ECO:0000313" key="7">
    <source>
        <dbReference type="Proteomes" id="UP000238312"/>
    </source>
</evidence>
<dbReference type="Gene3D" id="3.40.50.150">
    <property type="entry name" value="Vaccinia Virus protein VP39"/>
    <property type="match status" value="1"/>
</dbReference>
<dbReference type="FunFam" id="2.30.38.10:FF:000001">
    <property type="entry name" value="Non-ribosomal peptide synthetase PvdI"/>
    <property type="match status" value="1"/>
</dbReference>
<dbReference type="Pfam" id="PF00550">
    <property type="entry name" value="PP-binding"/>
    <property type="match status" value="1"/>
</dbReference>
<dbReference type="Pfam" id="PF00501">
    <property type="entry name" value="AMP-binding"/>
    <property type="match status" value="1"/>
</dbReference>
<accession>A0A2T0MQC9</accession>
<dbReference type="PROSITE" id="PS00455">
    <property type="entry name" value="AMP_BINDING"/>
    <property type="match status" value="1"/>
</dbReference>
<evidence type="ECO:0000256" key="4">
    <source>
        <dbReference type="SAM" id="MobiDB-lite"/>
    </source>
</evidence>
<comment type="caution">
    <text evidence="6">The sequence shown here is derived from an EMBL/GenBank/DDBJ whole genome shotgun (WGS) entry which is preliminary data.</text>
</comment>
<dbReference type="SUPFAM" id="SSF56801">
    <property type="entry name" value="Acetyl-CoA synthetase-like"/>
    <property type="match status" value="1"/>
</dbReference>
<dbReference type="GO" id="GO:0031177">
    <property type="term" value="F:phosphopantetheine binding"/>
    <property type="evidence" value="ECO:0007669"/>
    <property type="project" value="InterPro"/>
</dbReference>
<evidence type="ECO:0000256" key="3">
    <source>
        <dbReference type="ARBA" id="ARBA00022553"/>
    </source>
</evidence>
<dbReference type="InterPro" id="IPR029063">
    <property type="entry name" value="SAM-dependent_MTases_sf"/>
</dbReference>
<feature type="compositionally biased region" description="Basic and acidic residues" evidence="4">
    <location>
        <begin position="1336"/>
        <end position="1352"/>
    </location>
</feature>
<keyword evidence="3" id="KW-0597">Phosphoprotein</keyword>
<evidence type="ECO:0000313" key="6">
    <source>
        <dbReference type="EMBL" id="PRX60354.1"/>
    </source>
</evidence>
<dbReference type="InterPro" id="IPR010071">
    <property type="entry name" value="AA_adenyl_dom"/>
</dbReference>